<name>A0A4P7UF35_DESDE</name>
<dbReference type="GO" id="GO:0003700">
    <property type="term" value="F:DNA-binding transcription factor activity"/>
    <property type="evidence" value="ECO:0007669"/>
    <property type="project" value="InterPro"/>
</dbReference>
<dbReference type="PRINTS" id="PR00598">
    <property type="entry name" value="HTHMARR"/>
</dbReference>
<gene>
    <name evidence="2" type="ORF">DDIC_00785</name>
</gene>
<dbReference type="Proteomes" id="UP000297065">
    <property type="component" value="Chromosome"/>
</dbReference>
<evidence type="ECO:0000313" key="2">
    <source>
        <dbReference type="EMBL" id="QCC84436.1"/>
    </source>
</evidence>
<reference evidence="2 3" key="1">
    <citation type="submission" date="2019-02" db="EMBL/GenBank/DDBJ databases">
        <title>Complete Genome Sequence of Desulfovibrio desulfuricans IC1, a Sulfonate Utilizing Anaerobe.</title>
        <authorList>
            <person name="Day L.A."/>
            <person name="De Leon K.B."/>
            <person name="Wall J.D."/>
        </authorList>
    </citation>
    <scope>NUCLEOTIDE SEQUENCE [LARGE SCALE GENOMIC DNA]</scope>
    <source>
        <strain evidence="2 3">IC1</strain>
    </source>
</reference>
<evidence type="ECO:0000259" key="1">
    <source>
        <dbReference type="PROSITE" id="PS50995"/>
    </source>
</evidence>
<dbReference type="SUPFAM" id="SSF46785">
    <property type="entry name" value="Winged helix' DNA-binding domain"/>
    <property type="match status" value="1"/>
</dbReference>
<dbReference type="GO" id="GO:0006950">
    <property type="term" value="P:response to stress"/>
    <property type="evidence" value="ECO:0007669"/>
    <property type="project" value="TreeGrafter"/>
</dbReference>
<protein>
    <submittedName>
        <fullName evidence="2">MarR family transcriptional regulator</fullName>
    </submittedName>
</protein>
<dbReference type="InterPro" id="IPR011991">
    <property type="entry name" value="ArsR-like_HTH"/>
</dbReference>
<proteinExistence type="predicted"/>
<accession>A0A4P7UF35</accession>
<dbReference type="Pfam" id="PF12802">
    <property type="entry name" value="MarR_2"/>
    <property type="match status" value="1"/>
</dbReference>
<dbReference type="InterPro" id="IPR000835">
    <property type="entry name" value="HTH_MarR-typ"/>
</dbReference>
<dbReference type="InterPro" id="IPR036390">
    <property type="entry name" value="WH_DNA-bd_sf"/>
</dbReference>
<dbReference type="OrthoDB" id="120080at2"/>
<dbReference type="PROSITE" id="PS50995">
    <property type="entry name" value="HTH_MARR_2"/>
    <property type="match status" value="1"/>
</dbReference>
<dbReference type="PANTHER" id="PTHR33164:SF105">
    <property type="entry name" value="TRANSCRIPTIONAL REPRESSOR PROTEIN-RELATED"/>
    <property type="match status" value="1"/>
</dbReference>
<dbReference type="InterPro" id="IPR039422">
    <property type="entry name" value="MarR/SlyA-like"/>
</dbReference>
<dbReference type="EMBL" id="CP036295">
    <property type="protein sequence ID" value="QCC84436.1"/>
    <property type="molecule type" value="Genomic_DNA"/>
</dbReference>
<dbReference type="SMART" id="SM00347">
    <property type="entry name" value="HTH_MARR"/>
    <property type="match status" value="1"/>
</dbReference>
<dbReference type="InterPro" id="IPR036388">
    <property type="entry name" value="WH-like_DNA-bd_sf"/>
</dbReference>
<sequence length="176" mass="19754">MKSSLRWASQLRQPHVDLRRIKNKVCIYMKRGAHMQLPCLFLEVRKAERQLSWLYGKCLGQNNLRITQYGLLRAIAGLAEPSITEIGRILGIDQTTVTRNVDKLEQAGLVVCGHPLTDSRKKIVRLTPFGADSLEKAHPLWGEAQQRVVAGLGDKDVQELLRLLAKVSSIAETDCD</sequence>
<organism evidence="2 3">
    <name type="scientific">Desulfovibrio desulfuricans</name>
    <dbReference type="NCBI Taxonomy" id="876"/>
    <lineage>
        <taxon>Bacteria</taxon>
        <taxon>Pseudomonadati</taxon>
        <taxon>Thermodesulfobacteriota</taxon>
        <taxon>Desulfovibrionia</taxon>
        <taxon>Desulfovibrionales</taxon>
        <taxon>Desulfovibrionaceae</taxon>
        <taxon>Desulfovibrio</taxon>
    </lineage>
</organism>
<feature type="domain" description="HTH marR-type" evidence="1">
    <location>
        <begin position="37"/>
        <end position="169"/>
    </location>
</feature>
<dbReference type="Gene3D" id="1.10.10.10">
    <property type="entry name" value="Winged helix-like DNA-binding domain superfamily/Winged helix DNA-binding domain"/>
    <property type="match status" value="1"/>
</dbReference>
<dbReference type="AlphaFoldDB" id="A0A4P7UF35"/>
<dbReference type="PANTHER" id="PTHR33164">
    <property type="entry name" value="TRANSCRIPTIONAL REGULATOR, MARR FAMILY"/>
    <property type="match status" value="1"/>
</dbReference>
<dbReference type="CDD" id="cd00090">
    <property type="entry name" value="HTH_ARSR"/>
    <property type="match status" value="1"/>
</dbReference>
<evidence type="ECO:0000313" key="3">
    <source>
        <dbReference type="Proteomes" id="UP000297065"/>
    </source>
</evidence>